<organism evidence="1 2">
    <name type="scientific">Clostridium aestuarii</name>
    <dbReference type="NCBI Taxonomy" id="338193"/>
    <lineage>
        <taxon>Bacteria</taxon>
        <taxon>Bacillati</taxon>
        <taxon>Bacillota</taxon>
        <taxon>Clostridia</taxon>
        <taxon>Eubacteriales</taxon>
        <taxon>Clostridiaceae</taxon>
        <taxon>Clostridium</taxon>
    </lineage>
</organism>
<sequence length="630" mass="72983">MNNMWKFSEIPHIEEVSFNKVLEKFYDFGVYGLVRENIQNSLDAKLSNSQDPIIVRIETGSINKKYIPGINEIISRINVLNARNRYTKETIDHMKKMTKVDECEYIVFEDSNTIGLKGALSGQSESKDNSWSAYAYTKGVHIEGANESFEKCRGGSHGIGKIASNAASDLYMMYFANCDEEGNKHLGGTVQLIEHNFHEKCYRATGYFTDQKEDKFYPYQNRFHDIFKKDSRGLKIIIPFLREQFHSEEEIVKCVCDSFFVAIIEKKLVISVNKITINDKSIIKYISDEKYYKERNIKDIKNEFTTLYLNTYLKFKPQKIVISDKKTKYNFKLYFNYDERIQKGRVGIIRTIGMKIEDKKIKGYANKPFNAVLIPYSSKEDDFLKMLENESHTELSFTHIKNKEYQSNAKRFINNLSKKIGEIVEETIRKNNPTDGIMDTTDILYNTVNNFKKELKETATIVKLKNENGKEKKIVKVEDKVSIGSKHIKGSKHYINIRSRKSRNYRKVKKDVGNGNKKVFLKVDPSSVMRVISNNLEYIRVDLSSNNEMKKIKSCDVSLAVVDGMGVEHMDEFNINDSYHKIIDAKTGKRLKVKDKSIIGISMKNGVFEIKSELNDKYNKTLKFVYLLEA</sequence>
<evidence type="ECO:0000313" key="1">
    <source>
        <dbReference type="EMBL" id="MCY6482996.1"/>
    </source>
</evidence>
<name>A0ABT4CVI9_9CLOT</name>
<dbReference type="Proteomes" id="UP001078443">
    <property type="component" value="Unassembled WGS sequence"/>
</dbReference>
<protein>
    <submittedName>
        <fullName evidence="1">Uncharacterized protein</fullName>
    </submittedName>
</protein>
<comment type="caution">
    <text evidence="1">The sequence shown here is derived from an EMBL/GenBank/DDBJ whole genome shotgun (WGS) entry which is preliminary data.</text>
</comment>
<evidence type="ECO:0000313" key="2">
    <source>
        <dbReference type="Proteomes" id="UP001078443"/>
    </source>
</evidence>
<dbReference type="RefSeq" id="WP_268039262.1">
    <property type="nucleotide sequence ID" value="NZ_JAPQER010000001.1"/>
</dbReference>
<dbReference type="EMBL" id="JAPQER010000001">
    <property type="protein sequence ID" value="MCY6482996.1"/>
    <property type="molecule type" value="Genomic_DNA"/>
</dbReference>
<proteinExistence type="predicted"/>
<accession>A0ABT4CVI9</accession>
<gene>
    <name evidence="1" type="ORF">OW763_01340</name>
</gene>
<keyword evidence="2" id="KW-1185">Reference proteome</keyword>
<reference evidence="1" key="1">
    <citation type="submission" date="2022-12" db="EMBL/GenBank/DDBJ databases">
        <authorList>
            <person name="Wang J."/>
        </authorList>
    </citation>
    <scope>NUCLEOTIDE SEQUENCE</scope>
    <source>
        <strain evidence="1">HY-45-18</strain>
    </source>
</reference>